<evidence type="ECO:0000313" key="2">
    <source>
        <dbReference type="EMBL" id="TGU69958.1"/>
    </source>
</evidence>
<proteinExistence type="predicted"/>
<keyword evidence="1" id="KW-0812">Transmembrane</keyword>
<dbReference type="Proteomes" id="UP000306416">
    <property type="component" value="Unassembled WGS sequence"/>
</dbReference>
<evidence type="ECO:0000256" key="1">
    <source>
        <dbReference type="SAM" id="Phobius"/>
    </source>
</evidence>
<gene>
    <name evidence="2" type="ORF">E4633_20285</name>
</gene>
<keyword evidence="1" id="KW-1133">Transmembrane helix</keyword>
<feature type="transmembrane region" description="Helical" evidence="1">
    <location>
        <begin position="6"/>
        <end position="27"/>
    </location>
</feature>
<keyword evidence="1" id="KW-0472">Membrane</keyword>
<protein>
    <recommendedName>
        <fullName evidence="4">DUF4760 domain-containing protein</fullName>
    </recommendedName>
</protein>
<comment type="caution">
    <text evidence="2">The sequence shown here is derived from an EMBL/GenBank/DDBJ whole genome shotgun (WGS) entry which is preliminary data.</text>
</comment>
<name>A0A4S1C9L4_9BACT</name>
<accession>A0A4S1C9L4</accession>
<reference evidence="2 3" key="1">
    <citation type="submission" date="2019-04" db="EMBL/GenBank/DDBJ databases">
        <title>Geobacter oryzae sp. nov., ferric-reducing bacteria isolated from paddy soil.</title>
        <authorList>
            <person name="Xu Z."/>
            <person name="Masuda Y."/>
            <person name="Itoh H."/>
            <person name="Senoo K."/>
        </authorList>
    </citation>
    <scope>NUCLEOTIDE SEQUENCE [LARGE SCALE GENOMIC DNA]</scope>
    <source>
        <strain evidence="2 3">Red111</strain>
    </source>
</reference>
<evidence type="ECO:0000313" key="3">
    <source>
        <dbReference type="Proteomes" id="UP000306416"/>
    </source>
</evidence>
<organism evidence="2 3">
    <name type="scientific">Geomonas terrae</name>
    <dbReference type="NCBI Taxonomy" id="2562681"/>
    <lineage>
        <taxon>Bacteria</taxon>
        <taxon>Pseudomonadati</taxon>
        <taxon>Thermodesulfobacteriota</taxon>
        <taxon>Desulfuromonadia</taxon>
        <taxon>Geobacterales</taxon>
        <taxon>Geobacteraceae</taxon>
        <taxon>Geomonas</taxon>
    </lineage>
</organism>
<keyword evidence="3" id="KW-1185">Reference proteome</keyword>
<dbReference type="AlphaFoldDB" id="A0A4S1C9L4"/>
<evidence type="ECO:0008006" key="4">
    <source>
        <dbReference type="Google" id="ProtNLM"/>
    </source>
</evidence>
<sequence>MDLDYTSLLAGISITAVAGWIGSFFGLRKDERTVQMEQVTKERTKWRENIRKLTEEIVATYLGHTPTKPQAEKIATCRSRLATSLNPKDHSDNELLEHFDMLFKGERTDITLFTHRIALLLKHDWERVKWECTPIYIKPFLVFSKNQRLRRRSDYREIGPKI</sequence>
<dbReference type="EMBL" id="SRSC01000007">
    <property type="protein sequence ID" value="TGU69958.1"/>
    <property type="molecule type" value="Genomic_DNA"/>
</dbReference>